<name>F7DMK8_ORNAN</name>
<dbReference type="GeneTree" id="ENSGT00530000063687"/>
<sequence>MASLEEEGQWEEREKTEKMGNNKDGKPLMKRSAACNDGSVAERLIPVDHKPVPCGWERIVKQRMSGKTAGKYDIYLISPQGVKLRSKRALVNYLRKSGETFLKLEDFDFTTPSKSDPKPRLQDDNAEVLATQLQNESNGPKPHSPQKRLDKDAFLLSSNISKSQNTSELSDGSSVQMLWKEGSSDCHVSAKKRVRKAKGKRMVPKGAQIKKAKAGCRKNHSDFTQSRSKASCNVSEAEDIQISEIHLKKTQCYADHTRVSDKNVNDANKEERGLERDELLAPGSDPELHQRQVTSVTKNSSHPAEGPDFNEKNGDVSADCDQTVTETEPGEAKEYLHTDIFKSVTEIGIPSSQYERDFTVMKKRKDAAVPRPHIDRRKTSLYFSTKHPNEALSPPRRKAFRKWTPPRSPYNLVQEILFHDPWKLLIATIFLNRTSGKMAIPVLWEFLEKYPSAEVARTADWKEVSELLKPLGLYDLRAKTIVKFSDEYLTKQWKYPIELHGIGKYGNDSYRIFCINEWKQVHPEDHKLNKYHDWLWENHEKLNLS</sequence>
<accession>F7DMK8</accession>
<evidence type="ECO:0000256" key="5">
    <source>
        <dbReference type="ARBA" id="ARBA00023125"/>
    </source>
</evidence>
<reference evidence="14" key="3">
    <citation type="submission" date="2025-09" db="UniProtKB">
        <authorList>
            <consortium name="Ensembl"/>
        </authorList>
    </citation>
    <scope>IDENTIFICATION</scope>
    <source>
        <strain evidence="14">Glennie</strain>
    </source>
</reference>
<feature type="region of interest" description="Disordered" evidence="12">
    <location>
        <begin position="262"/>
        <end position="317"/>
    </location>
</feature>
<dbReference type="Ensembl" id="ENSOANT00000007277.4">
    <property type="protein sequence ID" value="ENSOANP00000007275.4"/>
    <property type="gene ID" value="ENSOANG00000004589.4"/>
</dbReference>
<dbReference type="OMA" id="MTECHKS"/>
<reference evidence="14 15" key="1">
    <citation type="journal article" date="2008" name="Nature">
        <title>Genome analysis of the platypus reveals unique signatures of evolution.</title>
        <authorList>
            <person name="Warren W.C."/>
            <person name="Hillier L.W."/>
            <person name="Marshall Graves J.A."/>
            <person name="Birney E."/>
            <person name="Ponting C.P."/>
            <person name="Grutzner F."/>
            <person name="Belov K."/>
            <person name="Miller W."/>
            <person name="Clarke L."/>
            <person name="Chinwalla A.T."/>
            <person name="Yang S.P."/>
            <person name="Heger A."/>
            <person name="Locke D.P."/>
            <person name="Miethke P."/>
            <person name="Waters P.D."/>
            <person name="Veyrunes F."/>
            <person name="Fulton L."/>
            <person name="Fulton B."/>
            <person name="Graves T."/>
            <person name="Wallis J."/>
            <person name="Puente X.S."/>
            <person name="Lopez-Otin C."/>
            <person name="Ordonez G.R."/>
            <person name="Eichler E.E."/>
            <person name="Chen L."/>
            <person name="Cheng Z."/>
            <person name="Deakin J.E."/>
            <person name="Alsop A."/>
            <person name="Thompson K."/>
            <person name="Kirby P."/>
            <person name="Papenfuss A.T."/>
            <person name="Wakefield M.J."/>
            <person name="Olender T."/>
            <person name="Lancet D."/>
            <person name="Huttley G.A."/>
            <person name="Smit A.F."/>
            <person name="Pask A."/>
            <person name="Temple-Smith P."/>
            <person name="Batzer M.A."/>
            <person name="Walker J.A."/>
            <person name="Konkel M.K."/>
            <person name="Harris R.S."/>
            <person name="Whittington C.M."/>
            <person name="Wong E.S."/>
            <person name="Gemmell N.J."/>
            <person name="Buschiazzo E."/>
            <person name="Vargas Jentzsch I.M."/>
            <person name="Merkel A."/>
            <person name="Schmitz J."/>
            <person name="Zemann A."/>
            <person name="Churakov G."/>
            <person name="Kriegs J.O."/>
            <person name="Brosius J."/>
            <person name="Murchison E.P."/>
            <person name="Sachidanandam R."/>
            <person name="Smith C."/>
            <person name="Hannon G.J."/>
            <person name="Tsend-Ayush E."/>
            <person name="McMillan D."/>
            <person name="Attenborough R."/>
            <person name="Rens W."/>
            <person name="Ferguson-Smith M."/>
            <person name="Lefevre C.M."/>
            <person name="Sharp J.A."/>
            <person name="Nicholas K.R."/>
            <person name="Ray D.A."/>
            <person name="Kube M."/>
            <person name="Reinhardt R."/>
            <person name="Pringle T.H."/>
            <person name="Taylor J."/>
            <person name="Jones R.C."/>
            <person name="Nixon B."/>
            <person name="Dacheux J.L."/>
            <person name="Niwa H."/>
            <person name="Sekita Y."/>
            <person name="Huang X."/>
            <person name="Stark A."/>
            <person name="Kheradpour P."/>
            <person name="Kellis M."/>
            <person name="Flicek P."/>
            <person name="Chen Y."/>
            <person name="Webber C."/>
            <person name="Hardison R."/>
            <person name="Nelson J."/>
            <person name="Hallsworth-Pepin K."/>
            <person name="Delehaunty K."/>
            <person name="Markovic C."/>
            <person name="Minx P."/>
            <person name="Feng Y."/>
            <person name="Kremitzki C."/>
            <person name="Mitreva M."/>
            <person name="Glasscock J."/>
            <person name="Wylie T."/>
            <person name="Wohldmann P."/>
            <person name="Thiru P."/>
            <person name="Nhan M.N."/>
            <person name="Pohl C.S."/>
            <person name="Smith S.M."/>
            <person name="Hou S."/>
            <person name="Nefedov M."/>
            <person name="de Jong P.J."/>
            <person name="Renfree M.B."/>
            <person name="Mardis E.R."/>
            <person name="Wilson R.K."/>
        </authorList>
    </citation>
    <scope>NUCLEOTIDE SEQUENCE [LARGE SCALE GENOMIC DNA]</scope>
    <source>
        <strain evidence="14 15">Glennie</strain>
    </source>
</reference>
<organism evidence="14 15">
    <name type="scientific">Ornithorhynchus anatinus</name>
    <name type="common">Duckbill platypus</name>
    <dbReference type="NCBI Taxonomy" id="9258"/>
    <lineage>
        <taxon>Eukaryota</taxon>
        <taxon>Metazoa</taxon>
        <taxon>Chordata</taxon>
        <taxon>Craniata</taxon>
        <taxon>Vertebrata</taxon>
        <taxon>Euteleostomi</taxon>
        <taxon>Mammalia</taxon>
        <taxon>Monotremata</taxon>
        <taxon>Ornithorhynchidae</taxon>
        <taxon>Ornithorhynchus</taxon>
    </lineage>
</organism>
<keyword evidence="15" id="KW-1185">Reference proteome</keyword>
<keyword evidence="7 11" id="KW-0539">Nucleus</keyword>
<dbReference type="RefSeq" id="XP_028906228.1">
    <property type="nucleotide sequence ID" value="XM_029050395.2"/>
</dbReference>
<dbReference type="STRING" id="9258.ENSOANP00000007275"/>
<dbReference type="PANTHER" id="PTHR15074">
    <property type="entry name" value="METHYL-CPG-BINDING PROTEIN"/>
    <property type="match status" value="1"/>
</dbReference>
<dbReference type="InterPro" id="IPR001739">
    <property type="entry name" value="Methyl_CpG_DNA-bd"/>
</dbReference>
<dbReference type="InParanoid" id="F7DMK8"/>
<dbReference type="AlphaFoldDB" id="F7DMK8"/>
<comment type="function">
    <text evidence="8 11">Mismatch-specific DNA N-glycosylase involved in DNA repair. Has thymine glycosylase activity and is specific for G:T mismatches within methylated and unmethylated CpG sites. Can also remove uracil or 5-fluorouracil in G:U mismatches. Has no lyase activity. Was first identified as methyl-CpG-binding protein.</text>
</comment>
<evidence type="ECO:0000256" key="12">
    <source>
        <dbReference type="SAM" id="MobiDB-lite"/>
    </source>
</evidence>
<dbReference type="FunFam" id="3.30.890.10:FF:000013">
    <property type="entry name" value="Methyl-CpG-binding domain protein 4"/>
    <property type="match status" value="1"/>
</dbReference>
<dbReference type="eggNOG" id="KOG4161">
    <property type="taxonomic scope" value="Eukaryota"/>
</dbReference>
<evidence type="ECO:0000256" key="3">
    <source>
        <dbReference type="ARBA" id="ARBA00022763"/>
    </source>
</evidence>
<protein>
    <recommendedName>
        <fullName evidence="10 11">Methyl-CpG-binding domain protein 4</fullName>
        <ecNumber evidence="11">3.2.2.-</ecNumber>
    </recommendedName>
</protein>
<feature type="compositionally biased region" description="Basic and acidic residues" evidence="12">
    <location>
        <begin position="262"/>
        <end position="279"/>
    </location>
</feature>
<evidence type="ECO:0000256" key="2">
    <source>
        <dbReference type="ARBA" id="ARBA00022553"/>
    </source>
</evidence>
<evidence type="ECO:0000259" key="13">
    <source>
        <dbReference type="PROSITE" id="PS50982"/>
    </source>
</evidence>
<dbReference type="CTD" id="8930"/>
<dbReference type="Gene3D" id="3.30.890.10">
    <property type="entry name" value="Methyl-cpg-binding Protein 2, Chain A"/>
    <property type="match status" value="1"/>
</dbReference>
<feature type="compositionally biased region" description="Basic and acidic residues" evidence="12">
    <location>
        <begin position="10"/>
        <end position="27"/>
    </location>
</feature>
<evidence type="ECO:0000256" key="8">
    <source>
        <dbReference type="ARBA" id="ARBA00055831"/>
    </source>
</evidence>
<dbReference type="SUPFAM" id="SSF48150">
    <property type="entry name" value="DNA-glycosylase"/>
    <property type="match status" value="1"/>
</dbReference>
<dbReference type="FunFam" id="1.10.340.30:FF:000051">
    <property type="entry name" value="Methyl-CpG-binding domain protein 4"/>
    <property type="match status" value="1"/>
</dbReference>
<dbReference type="OrthoDB" id="10265068at2759"/>
<evidence type="ECO:0000256" key="9">
    <source>
        <dbReference type="ARBA" id="ARBA00062707"/>
    </source>
</evidence>
<feature type="domain" description="MBD" evidence="13">
    <location>
        <begin position="42"/>
        <end position="114"/>
    </location>
</feature>
<dbReference type="GO" id="GO:0005634">
    <property type="term" value="C:nucleus"/>
    <property type="evidence" value="ECO:0000318"/>
    <property type="project" value="GO_Central"/>
</dbReference>
<keyword evidence="3 11" id="KW-0227">DNA damage</keyword>
<keyword evidence="4 11" id="KW-0378">Hydrolase</keyword>
<evidence type="ECO:0000256" key="6">
    <source>
        <dbReference type="ARBA" id="ARBA00023204"/>
    </source>
</evidence>
<dbReference type="PIRSF" id="PIRSF038005">
    <property type="entry name" value="Methyl_CpG_bd_MBD4"/>
    <property type="match status" value="1"/>
</dbReference>
<dbReference type="Gene3D" id="1.10.340.30">
    <property type="entry name" value="Hypothetical protein, domain 2"/>
    <property type="match status" value="1"/>
</dbReference>
<feature type="region of interest" description="Disordered" evidence="12">
    <location>
        <begin position="1"/>
        <end position="33"/>
    </location>
</feature>
<dbReference type="Pfam" id="PF01429">
    <property type="entry name" value="MBD"/>
    <property type="match status" value="1"/>
</dbReference>
<dbReference type="GO" id="GO:0008263">
    <property type="term" value="F:pyrimidine-specific mismatch base pair DNA N-glycosylase activity"/>
    <property type="evidence" value="ECO:0007669"/>
    <property type="project" value="Ensembl"/>
</dbReference>
<evidence type="ECO:0000256" key="11">
    <source>
        <dbReference type="PIRNR" id="PIRNR038005"/>
    </source>
</evidence>
<dbReference type="GO" id="GO:0016607">
    <property type="term" value="C:nuclear speck"/>
    <property type="evidence" value="ECO:0007669"/>
    <property type="project" value="Ensembl"/>
</dbReference>
<dbReference type="SMART" id="SM00391">
    <property type="entry name" value="MBD"/>
    <property type="match status" value="1"/>
</dbReference>
<dbReference type="InterPro" id="IPR017352">
    <property type="entry name" value="MBD4"/>
</dbReference>
<dbReference type="GO" id="GO:0003677">
    <property type="term" value="F:DNA binding"/>
    <property type="evidence" value="ECO:0000318"/>
    <property type="project" value="GO_Central"/>
</dbReference>
<evidence type="ECO:0000256" key="7">
    <source>
        <dbReference type="ARBA" id="ARBA00023242"/>
    </source>
</evidence>
<keyword evidence="2" id="KW-0597">Phosphoprotein</keyword>
<dbReference type="FunCoup" id="F7DMK8">
    <property type="interactions" value="2337"/>
</dbReference>
<proteinExistence type="predicted"/>
<gene>
    <name evidence="14" type="primary">MBD4</name>
</gene>
<dbReference type="KEGG" id="oaa:100074449"/>
<evidence type="ECO:0000256" key="4">
    <source>
        <dbReference type="ARBA" id="ARBA00022801"/>
    </source>
</evidence>
<keyword evidence="5 11" id="KW-0238">DNA-binding</keyword>
<keyword evidence="6 11" id="KW-0234">DNA repair</keyword>
<dbReference type="GO" id="GO:0006281">
    <property type="term" value="P:DNA repair"/>
    <property type="evidence" value="ECO:0007669"/>
    <property type="project" value="UniProtKB-KW"/>
</dbReference>
<dbReference type="PROSITE" id="PS50982">
    <property type="entry name" value="MBD"/>
    <property type="match status" value="1"/>
</dbReference>
<feature type="region of interest" description="Disordered" evidence="12">
    <location>
        <begin position="197"/>
        <end position="223"/>
    </location>
</feature>
<feature type="compositionally biased region" description="Basic residues" evidence="12">
    <location>
        <begin position="197"/>
        <end position="218"/>
    </location>
</feature>
<dbReference type="GeneID" id="100074449"/>
<dbReference type="SUPFAM" id="SSF54171">
    <property type="entry name" value="DNA-binding domain"/>
    <property type="match status" value="1"/>
</dbReference>
<comment type="subcellular location">
    <subcellularLocation>
        <location evidence="1 11">Nucleus</location>
    </subcellularLocation>
</comment>
<evidence type="ECO:0000313" key="15">
    <source>
        <dbReference type="Proteomes" id="UP000002279"/>
    </source>
</evidence>
<evidence type="ECO:0000256" key="1">
    <source>
        <dbReference type="ARBA" id="ARBA00004123"/>
    </source>
</evidence>
<evidence type="ECO:0000256" key="10">
    <source>
        <dbReference type="ARBA" id="ARBA00069821"/>
    </source>
</evidence>
<evidence type="ECO:0000313" key="14">
    <source>
        <dbReference type="Ensembl" id="ENSOANP00000007275.4"/>
    </source>
</evidence>
<dbReference type="Bgee" id="ENSOANG00000004589">
    <property type="expression patterns" value="Expressed in ovary and 8 other cell types or tissues"/>
</dbReference>
<dbReference type="Proteomes" id="UP000002279">
    <property type="component" value="Chromosome X1"/>
</dbReference>
<feature type="compositionally biased region" description="Polar residues" evidence="12">
    <location>
        <begin position="291"/>
        <end position="302"/>
    </location>
</feature>
<dbReference type="HOGENOM" id="CLU_034167_0_0_1"/>
<dbReference type="EC" id="3.2.2.-" evidence="11"/>
<comment type="subunit">
    <text evidence="9 11">Interacts with MLH1.</text>
</comment>
<dbReference type="InterPro" id="IPR045138">
    <property type="entry name" value="MeCP2/MBD4"/>
</dbReference>
<dbReference type="InterPro" id="IPR016177">
    <property type="entry name" value="DNA-bd_dom_sf"/>
</dbReference>
<reference evidence="14" key="2">
    <citation type="submission" date="2025-08" db="UniProtKB">
        <authorList>
            <consortium name="Ensembl"/>
        </authorList>
    </citation>
    <scope>IDENTIFICATION</scope>
    <source>
        <strain evidence="14">Glennie</strain>
    </source>
</reference>
<dbReference type="InterPro" id="IPR011257">
    <property type="entry name" value="DNA_glycosylase"/>
</dbReference>
<dbReference type="CDD" id="cd00122">
    <property type="entry name" value="MBD"/>
    <property type="match status" value="1"/>
</dbReference>
<dbReference type="PANTHER" id="PTHR15074:SF7">
    <property type="entry name" value="METHYL-CPG-BINDING DOMAIN PROTEIN 4"/>
    <property type="match status" value="1"/>
</dbReference>